<reference evidence="3" key="1">
    <citation type="journal article" date="2019" name="Int. J. Syst. Evol. Microbiol.">
        <title>The Global Catalogue of Microorganisms (GCM) 10K type strain sequencing project: providing services to taxonomists for standard genome sequencing and annotation.</title>
        <authorList>
            <consortium name="The Broad Institute Genomics Platform"/>
            <consortium name="The Broad Institute Genome Sequencing Center for Infectious Disease"/>
            <person name="Wu L."/>
            <person name="Ma J."/>
        </authorList>
    </citation>
    <scope>NUCLEOTIDE SEQUENCE [LARGE SCALE GENOMIC DNA]</scope>
    <source>
        <strain evidence="3">CGMCC 4.7466</strain>
    </source>
</reference>
<dbReference type="Proteomes" id="UP001595818">
    <property type="component" value="Unassembled WGS sequence"/>
</dbReference>
<organism evidence="2 3">
    <name type="scientific">Negadavirga shengliensis</name>
    <dbReference type="NCBI Taxonomy" id="1389218"/>
    <lineage>
        <taxon>Bacteria</taxon>
        <taxon>Pseudomonadati</taxon>
        <taxon>Bacteroidota</taxon>
        <taxon>Cytophagia</taxon>
        <taxon>Cytophagales</taxon>
        <taxon>Cyclobacteriaceae</taxon>
        <taxon>Negadavirga</taxon>
    </lineage>
</organism>
<dbReference type="RefSeq" id="WP_377061385.1">
    <property type="nucleotide sequence ID" value="NZ_JBHSJJ010000001.1"/>
</dbReference>
<evidence type="ECO:0000313" key="2">
    <source>
        <dbReference type="EMBL" id="MFC4870256.1"/>
    </source>
</evidence>
<accession>A0ABV9SV61</accession>
<gene>
    <name evidence="2" type="ORF">ACFPFU_01055</name>
</gene>
<protein>
    <submittedName>
        <fullName evidence="2">RES family NAD+ phosphorylase</fullName>
    </submittedName>
</protein>
<evidence type="ECO:0000259" key="1">
    <source>
        <dbReference type="SMART" id="SM00953"/>
    </source>
</evidence>
<evidence type="ECO:0000313" key="3">
    <source>
        <dbReference type="Proteomes" id="UP001595818"/>
    </source>
</evidence>
<sequence length="147" mass="16413">MTKGKHVHDSSGIDAAQYPGRWNRKGTPVLLLYTGKTIEIALLKNIVHLPPMIAPKLDLLTIEIPDDSIAVISPSELPANWSHYPAPTVLSEVGQKWIDDRKTVALQVPSSIIHSSTNVLLNCLHPGYGEVRVLRQEKFRFDSRLMK</sequence>
<comment type="caution">
    <text evidence="2">The sequence shown here is derived from an EMBL/GenBank/DDBJ whole genome shotgun (WGS) entry which is preliminary data.</text>
</comment>
<keyword evidence="3" id="KW-1185">Reference proteome</keyword>
<dbReference type="InterPro" id="IPR014914">
    <property type="entry name" value="RES_dom"/>
</dbReference>
<proteinExistence type="predicted"/>
<dbReference type="SMART" id="SM00953">
    <property type="entry name" value="RES"/>
    <property type="match status" value="1"/>
</dbReference>
<name>A0ABV9SV61_9BACT</name>
<feature type="domain" description="RES" evidence="1">
    <location>
        <begin position="9"/>
        <end position="135"/>
    </location>
</feature>
<dbReference type="EMBL" id="JBHSJJ010000001">
    <property type="protein sequence ID" value="MFC4870256.1"/>
    <property type="molecule type" value="Genomic_DNA"/>
</dbReference>
<dbReference type="Pfam" id="PF08808">
    <property type="entry name" value="RES"/>
    <property type="match status" value="1"/>
</dbReference>